<keyword evidence="3" id="KW-0560">Oxidoreductase</keyword>
<dbReference type="PANTHER" id="PTHR45348">
    <property type="entry name" value="HYPOTHETICAL OXIDOREDUCTASE (EUROFUNG)"/>
    <property type="match status" value="1"/>
</dbReference>
<dbReference type="InterPro" id="IPR013154">
    <property type="entry name" value="ADH-like_N"/>
</dbReference>
<dbReference type="Pfam" id="PF00107">
    <property type="entry name" value="ADH_zinc_N"/>
    <property type="match status" value="1"/>
</dbReference>
<dbReference type="InterPro" id="IPR013149">
    <property type="entry name" value="ADH-like_C"/>
</dbReference>
<dbReference type="Pfam" id="PF08240">
    <property type="entry name" value="ADH_N"/>
    <property type="match status" value="1"/>
</dbReference>
<dbReference type="InterPro" id="IPR036291">
    <property type="entry name" value="NAD(P)-bd_dom_sf"/>
</dbReference>
<dbReference type="PANTHER" id="PTHR45348:SF2">
    <property type="entry name" value="ZINC-TYPE ALCOHOL DEHYDROGENASE-LIKE PROTEIN C2E1P3.01"/>
    <property type="match status" value="1"/>
</dbReference>
<organism evidence="5 6">
    <name type="scientific">Beauveria bassiana D1-5</name>
    <dbReference type="NCBI Taxonomy" id="1245745"/>
    <lineage>
        <taxon>Eukaryota</taxon>
        <taxon>Fungi</taxon>
        <taxon>Dikarya</taxon>
        <taxon>Ascomycota</taxon>
        <taxon>Pezizomycotina</taxon>
        <taxon>Sordariomycetes</taxon>
        <taxon>Hypocreomycetidae</taxon>
        <taxon>Hypocreales</taxon>
        <taxon>Cordycipitaceae</taxon>
        <taxon>Beauveria</taxon>
    </lineage>
</organism>
<evidence type="ECO:0000313" key="5">
    <source>
        <dbReference type="EMBL" id="KGQ07145.1"/>
    </source>
</evidence>
<proteinExistence type="inferred from homology"/>
<sequence>MKQRRLLIPLSGGFGGLAFTQAEDESGQVHATDQGRGGLSAEIVSPAHDETETKPTPSHFYREETFCLLKPVDLNEVWLSAVKRLGSEGNGAHIPAFRLHVLRMSDQGRIGIVRRRRLASLSGAIDDPSGFALGTRPGVDFAGIIEEVGPDVKKGFQKGDRVCDAAFGGKDREHGACGDYTMTKEHVVVKFPDHLSFEQAATLGVGITTCGQALYQLLNLPLPPAAATAEPPQSILIGGGSTATGVLGIQYAKLSGLRVLATASPRHFDYLRSLGADVLLDYRAPVADLVAQIKAVTAGEDLTLTWDCIHSEHFQNALAPADLLQDRNPMVEAKFQLGYTAFGESFERGGHVFPAVPEDVAFAAAFWERSAKLLEEKRLQPIKETVNRGGKGLEGVIVGLEDLRQGKVSGTKLVYSL</sequence>
<comment type="pathway">
    <text evidence="1">Secondary metabolite biosynthesis.</text>
</comment>
<reference evidence="5 6" key="1">
    <citation type="submission" date="2012-10" db="EMBL/GenBank/DDBJ databases">
        <title>Genome sequencing and analysis of entomopathogenic fungi Beauveria bassiana D1-5.</title>
        <authorList>
            <person name="Li Q."/>
            <person name="Wang L."/>
            <person name="Zhang Z."/>
            <person name="Wang Q."/>
            <person name="Ren J."/>
            <person name="Wang M."/>
            <person name="Xu W."/>
            <person name="Wang J."/>
            <person name="Lu Y."/>
            <person name="Du Q."/>
            <person name="Sun Z."/>
        </authorList>
    </citation>
    <scope>NUCLEOTIDE SEQUENCE [LARGE SCALE GENOMIC DNA]</scope>
    <source>
        <strain evidence="5 6">D1-5</strain>
    </source>
</reference>
<dbReference type="InterPro" id="IPR047122">
    <property type="entry name" value="Trans-enoyl_RdTase-like"/>
</dbReference>
<comment type="similarity">
    <text evidence="2">Belongs to the zinc-containing alcohol dehydrogenase family.</text>
</comment>
<dbReference type="eggNOG" id="KOG1198">
    <property type="taxonomic scope" value="Eukaryota"/>
</dbReference>
<dbReference type="SMART" id="SM00829">
    <property type="entry name" value="PKS_ER"/>
    <property type="match status" value="1"/>
</dbReference>
<dbReference type="AlphaFoldDB" id="A0A0A2VM00"/>
<evidence type="ECO:0000256" key="1">
    <source>
        <dbReference type="ARBA" id="ARBA00005179"/>
    </source>
</evidence>
<dbReference type="InterPro" id="IPR011032">
    <property type="entry name" value="GroES-like_sf"/>
</dbReference>
<evidence type="ECO:0000259" key="4">
    <source>
        <dbReference type="SMART" id="SM00829"/>
    </source>
</evidence>
<protein>
    <submittedName>
        <fullName evidence="5">Protein TOXD</fullName>
    </submittedName>
</protein>
<dbReference type="GO" id="GO:0016651">
    <property type="term" value="F:oxidoreductase activity, acting on NAD(P)H"/>
    <property type="evidence" value="ECO:0007669"/>
    <property type="project" value="InterPro"/>
</dbReference>
<dbReference type="SUPFAM" id="SSF50129">
    <property type="entry name" value="GroES-like"/>
    <property type="match status" value="1"/>
</dbReference>
<dbReference type="Proteomes" id="UP000030106">
    <property type="component" value="Unassembled WGS sequence"/>
</dbReference>
<evidence type="ECO:0000313" key="6">
    <source>
        <dbReference type="Proteomes" id="UP000030106"/>
    </source>
</evidence>
<evidence type="ECO:0000256" key="3">
    <source>
        <dbReference type="ARBA" id="ARBA00023002"/>
    </source>
</evidence>
<dbReference type="HOGENOM" id="CLU_658868_0_0_1"/>
<accession>A0A0A2VM00</accession>
<comment type="caution">
    <text evidence="5">The sequence shown here is derived from an EMBL/GenBank/DDBJ whole genome shotgun (WGS) entry which is preliminary data.</text>
</comment>
<dbReference type="OrthoDB" id="48317at2759"/>
<dbReference type="Gene3D" id="3.40.50.720">
    <property type="entry name" value="NAD(P)-binding Rossmann-like Domain"/>
    <property type="match status" value="1"/>
</dbReference>
<dbReference type="SUPFAM" id="SSF51735">
    <property type="entry name" value="NAD(P)-binding Rossmann-fold domains"/>
    <property type="match status" value="1"/>
</dbReference>
<name>A0A0A2VM00_BEABA</name>
<dbReference type="CDD" id="cd08249">
    <property type="entry name" value="enoyl_reductase_like"/>
    <property type="match status" value="1"/>
</dbReference>
<dbReference type="InterPro" id="IPR020843">
    <property type="entry name" value="ER"/>
</dbReference>
<evidence type="ECO:0000256" key="2">
    <source>
        <dbReference type="ARBA" id="ARBA00008072"/>
    </source>
</evidence>
<dbReference type="EMBL" id="ANFO01000728">
    <property type="protein sequence ID" value="KGQ07145.1"/>
    <property type="molecule type" value="Genomic_DNA"/>
</dbReference>
<dbReference type="STRING" id="1245745.A0A0A2VM00"/>
<dbReference type="Gene3D" id="3.90.180.10">
    <property type="entry name" value="Medium-chain alcohol dehydrogenases, catalytic domain"/>
    <property type="match status" value="1"/>
</dbReference>
<gene>
    <name evidence="5" type="ORF">BBAD15_g7534</name>
</gene>
<feature type="domain" description="Enoyl reductase (ER)" evidence="4">
    <location>
        <begin position="111"/>
        <end position="414"/>
    </location>
</feature>